<protein>
    <submittedName>
        <fullName evidence="1">Uncharacterized protein</fullName>
    </submittedName>
</protein>
<sequence>MSIFLNDSICVAWRSHLELQKDKKRLPPLESCSKAGAMASYWLSWKPTVKPEFVKTITKISDPWGTGIVGIPSFLQSRF</sequence>
<proteinExistence type="predicted"/>
<dbReference type="Proteomes" id="UP001283361">
    <property type="component" value="Unassembled WGS sequence"/>
</dbReference>
<dbReference type="EMBL" id="JAWDGP010004573">
    <property type="protein sequence ID" value="KAK3763300.1"/>
    <property type="molecule type" value="Genomic_DNA"/>
</dbReference>
<organism evidence="1 2">
    <name type="scientific">Elysia crispata</name>
    <name type="common">lettuce slug</name>
    <dbReference type="NCBI Taxonomy" id="231223"/>
    <lineage>
        <taxon>Eukaryota</taxon>
        <taxon>Metazoa</taxon>
        <taxon>Spiralia</taxon>
        <taxon>Lophotrochozoa</taxon>
        <taxon>Mollusca</taxon>
        <taxon>Gastropoda</taxon>
        <taxon>Heterobranchia</taxon>
        <taxon>Euthyneura</taxon>
        <taxon>Panpulmonata</taxon>
        <taxon>Sacoglossa</taxon>
        <taxon>Placobranchoidea</taxon>
        <taxon>Plakobranchidae</taxon>
        <taxon>Elysia</taxon>
    </lineage>
</organism>
<accession>A0AAE0Z614</accession>
<dbReference type="AlphaFoldDB" id="A0AAE0Z614"/>
<evidence type="ECO:0000313" key="1">
    <source>
        <dbReference type="EMBL" id="KAK3763300.1"/>
    </source>
</evidence>
<reference evidence="1" key="1">
    <citation type="journal article" date="2023" name="G3 (Bethesda)">
        <title>A reference genome for the long-term kleptoplast-retaining sea slug Elysia crispata morphotype clarki.</title>
        <authorList>
            <person name="Eastman K.E."/>
            <person name="Pendleton A.L."/>
            <person name="Shaikh M.A."/>
            <person name="Suttiyut T."/>
            <person name="Ogas R."/>
            <person name="Tomko P."/>
            <person name="Gavelis G."/>
            <person name="Widhalm J.R."/>
            <person name="Wisecaver J.H."/>
        </authorList>
    </citation>
    <scope>NUCLEOTIDE SEQUENCE</scope>
    <source>
        <strain evidence="1">ECLA1</strain>
    </source>
</reference>
<name>A0AAE0Z614_9GAST</name>
<gene>
    <name evidence="1" type="ORF">RRG08_021123</name>
</gene>
<evidence type="ECO:0000313" key="2">
    <source>
        <dbReference type="Proteomes" id="UP001283361"/>
    </source>
</evidence>
<keyword evidence="2" id="KW-1185">Reference proteome</keyword>
<comment type="caution">
    <text evidence="1">The sequence shown here is derived from an EMBL/GenBank/DDBJ whole genome shotgun (WGS) entry which is preliminary data.</text>
</comment>